<gene>
    <name evidence="2" type="primary">AVEN_211396_1</name>
    <name evidence="2" type="ORF">TNCT_83391</name>
</gene>
<keyword evidence="1" id="KW-0812">Transmembrane</keyword>
<sequence>MVTRFKSEIQACPFEEFTVGKKINIFKKMSKIEYALNLTQEVFSVSSFLICVSHFCSCIAVLAVVVYVMPDISFSIQIEWILYFINSSCGLLAILWKAGSLPIEAEKLKRAYRSKCHQKLLSRNKVGELRSEADLIDTSNFVLSGCNIIYFYRSSLLALAGTILTYTVLLMSKS</sequence>
<feature type="transmembrane region" description="Helical" evidence="1">
    <location>
        <begin position="150"/>
        <end position="171"/>
    </location>
</feature>
<dbReference type="EMBL" id="BMAO01038433">
    <property type="protein sequence ID" value="GFR24917.1"/>
    <property type="molecule type" value="Genomic_DNA"/>
</dbReference>
<reference evidence="2" key="1">
    <citation type="submission" date="2020-07" db="EMBL/GenBank/DDBJ databases">
        <title>Multicomponent nature underlies the extraordinary mechanical properties of spider dragline silk.</title>
        <authorList>
            <person name="Kono N."/>
            <person name="Nakamura H."/>
            <person name="Mori M."/>
            <person name="Yoshida Y."/>
            <person name="Ohtoshi R."/>
            <person name="Malay A.D."/>
            <person name="Moran D.A.P."/>
            <person name="Tomita M."/>
            <person name="Numata K."/>
            <person name="Arakawa K."/>
        </authorList>
    </citation>
    <scope>NUCLEOTIDE SEQUENCE</scope>
</reference>
<keyword evidence="1" id="KW-0472">Membrane</keyword>
<keyword evidence="1" id="KW-1133">Transmembrane helix</keyword>
<evidence type="ECO:0000256" key="1">
    <source>
        <dbReference type="SAM" id="Phobius"/>
    </source>
</evidence>
<evidence type="ECO:0000313" key="2">
    <source>
        <dbReference type="EMBL" id="GFR24917.1"/>
    </source>
</evidence>
<comment type="caution">
    <text evidence="2">The sequence shown here is derived from an EMBL/GenBank/DDBJ whole genome shotgun (WGS) entry which is preliminary data.</text>
</comment>
<accession>A0A8X6HJB7</accession>
<dbReference type="Proteomes" id="UP000887116">
    <property type="component" value="Unassembled WGS sequence"/>
</dbReference>
<dbReference type="AlphaFoldDB" id="A0A8X6HJB7"/>
<protein>
    <submittedName>
        <fullName evidence="2">Uncharacterized protein</fullName>
    </submittedName>
</protein>
<proteinExistence type="predicted"/>
<dbReference type="OrthoDB" id="6450635at2759"/>
<feature type="transmembrane region" description="Helical" evidence="1">
    <location>
        <begin position="80"/>
        <end position="99"/>
    </location>
</feature>
<evidence type="ECO:0000313" key="3">
    <source>
        <dbReference type="Proteomes" id="UP000887116"/>
    </source>
</evidence>
<keyword evidence="3" id="KW-1185">Reference proteome</keyword>
<name>A0A8X6HJB7_TRICU</name>
<organism evidence="2 3">
    <name type="scientific">Trichonephila clavata</name>
    <name type="common">Joro spider</name>
    <name type="synonym">Nephila clavata</name>
    <dbReference type="NCBI Taxonomy" id="2740835"/>
    <lineage>
        <taxon>Eukaryota</taxon>
        <taxon>Metazoa</taxon>
        <taxon>Ecdysozoa</taxon>
        <taxon>Arthropoda</taxon>
        <taxon>Chelicerata</taxon>
        <taxon>Arachnida</taxon>
        <taxon>Araneae</taxon>
        <taxon>Araneomorphae</taxon>
        <taxon>Entelegynae</taxon>
        <taxon>Araneoidea</taxon>
        <taxon>Nephilidae</taxon>
        <taxon>Trichonephila</taxon>
    </lineage>
</organism>
<feature type="transmembrane region" description="Helical" evidence="1">
    <location>
        <begin position="45"/>
        <end position="68"/>
    </location>
</feature>